<dbReference type="EMBL" id="LLXJ01005928">
    <property type="protein sequence ID" value="PKB94522.1"/>
    <property type="molecule type" value="Genomic_DNA"/>
</dbReference>
<dbReference type="VEuPathDB" id="FungiDB:RhiirFUN_024768"/>
<reference evidence="2 3" key="1">
    <citation type="submission" date="2016-04" db="EMBL/GenBank/DDBJ databases">
        <title>Genome analyses suggest a sexual origin of heterokaryosis in a supposedly ancient asexual fungus.</title>
        <authorList>
            <person name="Ropars J."/>
            <person name="Sedzielewska K."/>
            <person name="Noel J."/>
            <person name="Charron P."/>
            <person name="Farinelli L."/>
            <person name="Marton T."/>
            <person name="Kruger M."/>
            <person name="Pelin A."/>
            <person name="Brachmann A."/>
            <person name="Corradi N."/>
        </authorList>
    </citation>
    <scope>NUCLEOTIDE SEQUENCE [LARGE SCALE GENOMIC DNA]</scope>
    <source>
        <strain evidence="2 3">A5</strain>
    </source>
</reference>
<comment type="caution">
    <text evidence="2">The sequence shown here is derived from an EMBL/GenBank/DDBJ whole genome shotgun (WGS) entry which is preliminary data.</text>
</comment>
<protein>
    <submittedName>
        <fullName evidence="2">Uncharacterized protein</fullName>
    </submittedName>
</protein>
<name>A0A2N0NIX5_9GLOM</name>
<reference evidence="2 3" key="2">
    <citation type="submission" date="2017-09" db="EMBL/GenBank/DDBJ databases">
        <title>Extensive intraspecific genome diversity in a model arbuscular mycorrhizal fungus.</title>
        <authorList>
            <person name="Chen E.C."/>
            <person name="Morin E."/>
            <person name="Beaudet D."/>
            <person name="Noel J."/>
            <person name="Ndikumana S."/>
            <person name="Charron P."/>
            <person name="St-Onge C."/>
            <person name="Giorgi J."/>
            <person name="Grigoriev I.V."/>
            <person name="Roux C."/>
            <person name="Martin F.M."/>
            <person name="Corradi N."/>
        </authorList>
    </citation>
    <scope>NUCLEOTIDE SEQUENCE [LARGE SCALE GENOMIC DNA]</scope>
    <source>
        <strain evidence="2 3">A5</strain>
    </source>
</reference>
<sequence>MSATTVFKFPMGKLQYFWLVAPSQWSLEDFSFWVTTNSSLGVFDQDSTNINYIFYNLLHLLESDSFVLPDIQNTVSNLMKQKRKSKNANKYKSSPPLPTSTSSTTAITTITTTRKRKMDNIMEISLPLPRNSDSSLNILKILELTIPELDAEIISQGSTRSYKSSKHLYVDSKRAVPVFRESVYDAEMYRVLVSWLKLFHDIEITGQWHLEKIGDDGDLHHSYCDLTLKHATENKPVAILELLATASRPILDKHFLQILSYAQKLQPSELWVIHFSREDNLVAKPHWPSKKLQQKGLNVVHFWHD</sequence>
<proteinExistence type="predicted"/>
<organism evidence="2 3">
    <name type="scientific">Rhizophagus irregularis</name>
    <dbReference type="NCBI Taxonomy" id="588596"/>
    <lineage>
        <taxon>Eukaryota</taxon>
        <taxon>Fungi</taxon>
        <taxon>Fungi incertae sedis</taxon>
        <taxon>Mucoromycota</taxon>
        <taxon>Glomeromycotina</taxon>
        <taxon>Glomeromycetes</taxon>
        <taxon>Glomerales</taxon>
        <taxon>Glomeraceae</taxon>
        <taxon>Rhizophagus</taxon>
    </lineage>
</organism>
<evidence type="ECO:0000313" key="3">
    <source>
        <dbReference type="Proteomes" id="UP000232722"/>
    </source>
</evidence>
<accession>A0A2N0NIX5</accession>
<gene>
    <name evidence="2" type="ORF">RhiirA5_438576</name>
</gene>
<evidence type="ECO:0000313" key="2">
    <source>
        <dbReference type="EMBL" id="PKB94522.1"/>
    </source>
</evidence>
<dbReference type="Proteomes" id="UP000232722">
    <property type="component" value="Unassembled WGS sequence"/>
</dbReference>
<feature type="region of interest" description="Disordered" evidence="1">
    <location>
        <begin position="82"/>
        <end position="106"/>
    </location>
</feature>
<dbReference type="AlphaFoldDB" id="A0A2N0NIX5"/>
<evidence type="ECO:0000256" key="1">
    <source>
        <dbReference type="SAM" id="MobiDB-lite"/>
    </source>
</evidence>